<dbReference type="Gene3D" id="2.30.110.10">
    <property type="entry name" value="Electron Transport, Fmn-binding Protein, Chain A"/>
    <property type="match status" value="1"/>
</dbReference>
<name>A0A973A8F1_9GAMM</name>
<sequence length="72" mass="8108">MSLNMSVAQRQAFLADLHVGVVSIPRQTKGPLTVPIWYDYTPEGEVWMITDRDSIKGKLLARAERFSLCAQT</sequence>
<evidence type="ECO:0000313" key="1">
    <source>
        <dbReference type="EMBL" id="NQV65714.1"/>
    </source>
</evidence>
<comment type="caution">
    <text evidence="1">The sequence shown here is derived from an EMBL/GenBank/DDBJ whole genome shotgun (WGS) entry which is preliminary data.</text>
</comment>
<dbReference type="InterPro" id="IPR012349">
    <property type="entry name" value="Split_barrel_FMN-bd"/>
</dbReference>
<dbReference type="SUPFAM" id="SSF50475">
    <property type="entry name" value="FMN-binding split barrel"/>
    <property type="match status" value="1"/>
</dbReference>
<dbReference type="AlphaFoldDB" id="A0A973A8F1"/>
<accession>A0A973A8F1</accession>
<reference evidence="1" key="1">
    <citation type="submission" date="2020-05" db="EMBL/GenBank/DDBJ databases">
        <title>Sulfur intermediates as new biogeochemical hubs in an aquatic model microbial ecosystem.</title>
        <authorList>
            <person name="Vigneron A."/>
        </authorList>
    </citation>
    <scope>NUCLEOTIDE SEQUENCE</scope>
    <source>
        <strain evidence="1">Bin.250</strain>
    </source>
</reference>
<proteinExistence type="predicted"/>
<protein>
    <submittedName>
        <fullName evidence="1">Pyridoxamine 5'-phosphate oxidase</fullName>
    </submittedName>
</protein>
<gene>
    <name evidence="1" type="ORF">HQ497_10155</name>
</gene>
<dbReference type="Proteomes" id="UP000754644">
    <property type="component" value="Unassembled WGS sequence"/>
</dbReference>
<dbReference type="EMBL" id="JABMOJ010000380">
    <property type="protein sequence ID" value="NQV65714.1"/>
    <property type="molecule type" value="Genomic_DNA"/>
</dbReference>
<feature type="non-terminal residue" evidence="1">
    <location>
        <position position="72"/>
    </location>
</feature>
<organism evidence="1 2">
    <name type="scientific">SAR86 cluster bacterium</name>
    <dbReference type="NCBI Taxonomy" id="2030880"/>
    <lineage>
        <taxon>Bacteria</taxon>
        <taxon>Pseudomonadati</taxon>
        <taxon>Pseudomonadota</taxon>
        <taxon>Gammaproteobacteria</taxon>
        <taxon>SAR86 cluster</taxon>
    </lineage>
</organism>
<evidence type="ECO:0000313" key="2">
    <source>
        <dbReference type="Proteomes" id="UP000754644"/>
    </source>
</evidence>